<evidence type="ECO:0000313" key="3">
    <source>
        <dbReference type="Proteomes" id="UP000796761"/>
    </source>
</evidence>
<accession>A0A8K1FWC8</accession>
<feature type="region of interest" description="Disordered" evidence="1">
    <location>
        <begin position="1"/>
        <end position="28"/>
    </location>
</feature>
<keyword evidence="3" id="KW-1185">Reference proteome</keyword>
<reference evidence="2" key="1">
    <citation type="submission" date="2019-04" db="EMBL/GenBank/DDBJ databases">
        <title>Genome assembly of Zosterops borbonicus 15179.</title>
        <authorList>
            <person name="Leroy T."/>
            <person name="Anselmetti Y."/>
            <person name="Tilak M.-K."/>
            <person name="Nabholz B."/>
        </authorList>
    </citation>
    <scope>NUCLEOTIDE SEQUENCE</scope>
    <source>
        <strain evidence="2">HGM_15179</strain>
        <tissue evidence="2">Muscle</tissue>
    </source>
</reference>
<sequence length="74" mass="8043">SPLPCRPLVPQRGPGASETPKLPNCSSKMIPRRFLGNSERSATEVSGLCLVPVTFAPRSWWPSRKCPTGAERPV</sequence>
<dbReference type="EMBL" id="SWJQ01003487">
    <property type="protein sequence ID" value="TRZ05752.1"/>
    <property type="molecule type" value="Genomic_DNA"/>
</dbReference>
<organism evidence="2 3">
    <name type="scientific">Zosterops borbonicus</name>
    <dbReference type="NCBI Taxonomy" id="364589"/>
    <lineage>
        <taxon>Eukaryota</taxon>
        <taxon>Metazoa</taxon>
        <taxon>Chordata</taxon>
        <taxon>Craniata</taxon>
        <taxon>Vertebrata</taxon>
        <taxon>Euteleostomi</taxon>
        <taxon>Archelosauria</taxon>
        <taxon>Archosauria</taxon>
        <taxon>Dinosauria</taxon>
        <taxon>Saurischia</taxon>
        <taxon>Theropoda</taxon>
        <taxon>Coelurosauria</taxon>
        <taxon>Aves</taxon>
        <taxon>Neognathae</taxon>
        <taxon>Neoaves</taxon>
        <taxon>Telluraves</taxon>
        <taxon>Australaves</taxon>
        <taxon>Passeriformes</taxon>
        <taxon>Sylvioidea</taxon>
        <taxon>Zosteropidae</taxon>
        <taxon>Zosterops</taxon>
    </lineage>
</organism>
<feature type="non-terminal residue" evidence="2">
    <location>
        <position position="1"/>
    </location>
</feature>
<dbReference type="Proteomes" id="UP000796761">
    <property type="component" value="Unassembled WGS sequence"/>
</dbReference>
<evidence type="ECO:0000256" key="1">
    <source>
        <dbReference type="SAM" id="MobiDB-lite"/>
    </source>
</evidence>
<evidence type="ECO:0000313" key="2">
    <source>
        <dbReference type="EMBL" id="TRZ05752.1"/>
    </source>
</evidence>
<name>A0A8K1FWC8_9PASS</name>
<protein>
    <submittedName>
        <fullName evidence="2">Uncharacterized protein</fullName>
    </submittedName>
</protein>
<proteinExistence type="predicted"/>
<gene>
    <name evidence="2" type="ORF">HGM15179_021355</name>
</gene>
<feature type="non-terminal residue" evidence="2">
    <location>
        <position position="74"/>
    </location>
</feature>
<comment type="caution">
    <text evidence="2">The sequence shown here is derived from an EMBL/GenBank/DDBJ whole genome shotgun (WGS) entry which is preliminary data.</text>
</comment>
<dbReference type="AlphaFoldDB" id="A0A8K1FWC8"/>